<name>A0A0C9U333_SPHS4</name>
<dbReference type="EMBL" id="KN837302">
    <property type="protein sequence ID" value="KIJ28619.1"/>
    <property type="molecule type" value="Genomic_DNA"/>
</dbReference>
<evidence type="ECO:0000313" key="1">
    <source>
        <dbReference type="EMBL" id="KIJ28619.1"/>
    </source>
</evidence>
<evidence type="ECO:0000313" key="2">
    <source>
        <dbReference type="Proteomes" id="UP000054279"/>
    </source>
</evidence>
<dbReference type="AlphaFoldDB" id="A0A0C9U333"/>
<organism evidence="1 2">
    <name type="scientific">Sphaerobolus stellatus (strain SS14)</name>
    <dbReference type="NCBI Taxonomy" id="990650"/>
    <lineage>
        <taxon>Eukaryota</taxon>
        <taxon>Fungi</taxon>
        <taxon>Dikarya</taxon>
        <taxon>Basidiomycota</taxon>
        <taxon>Agaricomycotina</taxon>
        <taxon>Agaricomycetes</taxon>
        <taxon>Phallomycetidae</taxon>
        <taxon>Geastrales</taxon>
        <taxon>Sphaerobolaceae</taxon>
        <taxon>Sphaerobolus</taxon>
    </lineage>
</organism>
<accession>A0A0C9U333</accession>
<keyword evidence="2" id="KW-1185">Reference proteome</keyword>
<gene>
    <name evidence="1" type="ORF">M422DRAFT_270124</name>
</gene>
<proteinExistence type="predicted"/>
<protein>
    <submittedName>
        <fullName evidence="1">Uncharacterized protein</fullName>
    </submittedName>
</protein>
<reference evidence="1 2" key="1">
    <citation type="submission" date="2014-06" db="EMBL/GenBank/DDBJ databases">
        <title>Evolutionary Origins and Diversification of the Mycorrhizal Mutualists.</title>
        <authorList>
            <consortium name="DOE Joint Genome Institute"/>
            <consortium name="Mycorrhizal Genomics Consortium"/>
            <person name="Kohler A."/>
            <person name="Kuo A."/>
            <person name="Nagy L.G."/>
            <person name="Floudas D."/>
            <person name="Copeland A."/>
            <person name="Barry K.W."/>
            <person name="Cichocki N."/>
            <person name="Veneault-Fourrey C."/>
            <person name="LaButti K."/>
            <person name="Lindquist E.A."/>
            <person name="Lipzen A."/>
            <person name="Lundell T."/>
            <person name="Morin E."/>
            <person name="Murat C."/>
            <person name="Riley R."/>
            <person name="Ohm R."/>
            <person name="Sun H."/>
            <person name="Tunlid A."/>
            <person name="Henrissat B."/>
            <person name="Grigoriev I.V."/>
            <person name="Hibbett D.S."/>
            <person name="Martin F."/>
        </authorList>
    </citation>
    <scope>NUCLEOTIDE SEQUENCE [LARGE SCALE GENOMIC DNA]</scope>
    <source>
        <strain evidence="1 2">SS14</strain>
    </source>
</reference>
<sequence length="137" mass="15979">MLRVMDFISDSFIHDNRCLGVALHDEVTNGIITKRIHDYLNHFARKIKGIAGWNEPSEPNDLIMLVNEQVETAGWNKARTFLSFTIRMWIIQAFISENPFGWLGNRQLYEDTHAFYNRAFMQSSSDKTNGPRWQVQS</sequence>
<dbReference type="HOGENOM" id="CLU_1866390_0_0_1"/>
<dbReference type="Proteomes" id="UP000054279">
    <property type="component" value="Unassembled WGS sequence"/>
</dbReference>